<keyword evidence="1" id="KW-0812">Transmembrane</keyword>
<dbReference type="EMBL" id="MWUU01000010">
    <property type="protein sequence ID" value="PCF54694.1"/>
    <property type="molecule type" value="Genomic_DNA"/>
</dbReference>
<dbReference type="AlphaFoldDB" id="A0A2A4GWS7"/>
<proteinExistence type="predicted"/>
<gene>
    <name evidence="2" type="ORF">B5C08_08265</name>
</gene>
<evidence type="ECO:0000313" key="2">
    <source>
        <dbReference type="EMBL" id="PCF54694.1"/>
    </source>
</evidence>
<reference evidence="2 3" key="1">
    <citation type="journal article" date="2017" name="PLoS ONE">
        <title>Development of a real-time PCR for detection of Staphylococcus pseudintermedius using a novel automated comparison of whole-genome sequences.</title>
        <authorList>
            <person name="Verstappen K.M."/>
            <person name="Huijbregts L."/>
            <person name="Spaninks M."/>
            <person name="Wagenaar J.A."/>
            <person name="Fluit A.C."/>
            <person name="Duim B."/>
        </authorList>
    </citation>
    <scope>NUCLEOTIDE SEQUENCE [LARGE SCALE GENOMIC DNA]</scope>
    <source>
        <strain evidence="2 3">215070706401-1</strain>
    </source>
</reference>
<comment type="caution">
    <text evidence="2">The sequence shown here is derived from an EMBL/GenBank/DDBJ whole genome shotgun (WGS) entry which is preliminary data.</text>
</comment>
<sequence length="79" mass="9408">MAMFREIFIWIILLVFSIINTISVLLGKDTMLNIPLWLSWLLFFGTTLVILLILWFRKYLQKRYSTYELIGNVNGGYKM</sequence>
<feature type="transmembrane region" description="Helical" evidence="1">
    <location>
        <begin position="37"/>
        <end position="56"/>
    </location>
</feature>
<dbReference type="RefSeq" id="WP_096592998.1">
    <property type="nucleotide sequence ID" value="NZ_MWUU01000010.1"/>
</dbReference>
<keyword evidence="1" id="KW-0472">Membrane</keyword>
<feature type="transmembrane region" description="Helical" evidence="1">
    <location>
        <begin position="7"/>
        <end position="25"/>
    </location>
</feature>
<evidence type="ECO:0000256" key="1">
    <source>
        <dbReference type="SAM" id="Phobius"/>
    </source>
</evidence>
<dbReference type="Proteomes" id="UP000218335">
    <property type="component" value="Unassembled WGS sequence"/>
</dbReference>
<keyword evidence="1" id="KW-1133">Transmembrane helix</keyword>
<accession>A0A2A4GWS7</accession>
<name>A0A2A4GWS7_9STAP</name>
<evidence type="ECO:0000313" key="3">
    <source>
        <dbReference type="Proteomes" id="UP000218335"/>
    </source>
</evidence>
<organism evidence="2 3">
    <name type="scientific">Staphylococcus delphini</name>
    <dbReference type="NCBI Taxonomy" id="53344"/>
    <lineage>
        <taxon>Bacteria</taxon>
        <taxon>Bacillati</taxon>
        <taxon>Bacillota</taxon>
        <taxon>Bacilli</taxon>
        <taxon>Bacillales</taxon>
        <taxon>Staphylococcaceae</taxon>
        <taxon>Staphylococcus</taxon>
        <taxon>Staphylococcus intermedius group</taxon>
    </lineage>
</organism>
<protein>
    <submittedName>
        <fullName evidence="2">Uncharacterized protein</fullName>
    </submittedName>
</protein>